<evidence type="ECO:0000256" key="1">
    <source>
        <dbReference type="SAM" id="MobiDB-lite"/>
    </source>
</evidence>
<name>A0ABT5EI22_9BACT</name>
<reference evidence="2 3" key="1">
    <citation type="submission" date="2022-11" db="EMBL/GenBank/DDBJ databases">
        <title>Minimal conservation of predation-associated metabolite biosynthetic gene clusters underscores biosynthetic potential of Myxococcota including descriptions for ten novel species: Archangium lansinium sp. nov., Myxococcus landrumus sp. nov., Nannocystis bai.</title>
        <authorList>
            <person name="Ahearne A."/>
            <person name="Stevens C."/>
            <person name="Dowd S."/>
        </authorList>
    </citation>
    <scope>NUCLEOTIDE SEQUENCE [LARGE SCALE GENOMIC DNA]</scope>
    <source>
        <strain evidence="2 3">RJM3</strain>
    </source>
</reference>
<sequence>MAELTRLFGEPLFARIDGLRPGDTPSLRGARLFVGEPRADEGAWHEALGWLREFRQGTPRQKNAPADASARVPGDGRPGRSNWPEPDKMRHLARMRPGQTQWQHPPRYNGDPAWARAAFGIPIIGQFQRRDRHKELYPHPEPEDFELRFRLTPGGPLYDRLASPLIVKPLPLLGNRLAPMALWLHRGYPAGAKVVLKWKGANSAVPGSEAPFDKLVGQGETPRFRPLQGKTSLKDAFLDWLTRQPRVTELR</sequence>
<comment type="caution">
    <text evidence="2">The sequence shown here is derived from an EMBL/GenBank/DDBJ whole genome shotgun (WGS) entry which is preliminary data.</text>
</comment>
<keyword evidence="3" id="KW-1185">Reference proteome</keyword>
<evidence type="ECO:0008006" key="4">
    <source>
        <dbReference type="Google" id="ProtNLM"/>
    </source>
</evidence>
<evidence type="ECO:0000313" key="2">
    <source>
        <dbReference type="EMBL" id="MDC0741481.1"/>
    </source>
</evidence>
<accession>A0ABT5EI22</accession>
<dbReference type="EMBL" id="JAQNDO010000001">
    <property type="protein sequence ID" value="MDC0741481.1"/>
    <property type="molecule type" value="Genomic_DNA"/>
</dbReference>
<protein>
    <recommendedName>
        <fullName evidence="4">DUF2169 domain-containing protein</fullName>
    </recommendedName>
</protein>
<feature type="region of interest" description="Disordered" evidence="1">
    <location>
        <begin position="56"/>
        <end position="87"/>
    </location>
</feature>
<gene>
    <name evidence="2" type="ORF">POL67_09005</name>
</gene>
<proteinExistence type="predicted"/>
<dbReference type="RefSeq" id="WP_271931060.1">
    <property type="nucleotide sequence ID" value="NZ_JAQNDO010000001.1"/>
</dbReference>
<evidence type="ECO:0000313" key="3">
    <source>
        <dbReference type="Proteomes" id="UP001221411"/>
    </source>
</evidence>
<organism evidence="2 3">
    <name type="scientific">Polyangium mundeleinium</name>
    <dbReference type="NCBI Taxonomy" id="2995306"/>
    <lineage>
        <taxon>Bacteria</taxon>
        <taxon>Pseudomonadati</taxon>
        <taxon>Myxococcota</taxon>
        <taxon>Polyangia</taxon>
        <taxon>Polyangiales</taxon>
        <taxon>Polyangiaceae</taxon>
        <taxon>Polyangium</taxon>
    </lineage>
</organism>
<dbReference type="Proteomes" id="UP001221411">
    <property type="component" value="Unassembled WGS sequence"/>
</dbReference>